<dbReference type="InterPro" id="IPR032821">
    <property type="entry name" value="PKS_assoc"/>
</dbReference>
<dbReference type="InterPro" id="IPR016039">
    <property type="entry name" value="Thiolase-like"/>
</dbReference>
<dbReference type="Gene3D" id="3.10.129.110">
    <property type="entry name" value="Polyketide synthase dehydratase"/>
    <property type="match status" value="1"/>
</dbReference>
<dbReference type="OrthoDB" id="329835at2759"/>
<dbReference type="SUPFAM" id="SSF52029">
    <property type="entry name" value="GroEL apical domain-like"/>
    <property type="match status" value="1"/>
</dbReference>
<gene>
    <name evidence="2" type="ORF">DIATSA_LOCUS9280</name>
</gene>
<evidence type="ECO:0000313" key="3">
    <source>
        <dbReference type="Proteomes" id="UP001153714"/>
    </source>
</evidence>
<dbReference type="InterPro" id="IPR042104">
    <property type="entry name" value="PKS_dehydratase_sf"/>
</dbReference>
<dbReference type="InterPro" id="IPR027409">
    <property type="entry name" value="GroEL-like_apical_dom_sf"/>
</dbReference>
<dbReference type="SUPFAM" id="SSF53901">
    <property type="entry name" value="Thiolase-like"/>
    <property type="match status" value="2"/>
</dbReference>
<dbReference type="InterPro" id="IPR001227">
    <property type="entry name" value="Ac_transferase_dom_sf"/>
</dbReference>
<dbReference type="PANTHER" id="PTHR43775:SF23">
    <property type="entry name" value="FATTY ACID SYNTHASE 3"/>
    <property type="match status" value="1"/>
</dbReference>
<feature type="domain" description="Ketosynthase family 3 (KS3)" evidence="1">
    <location>
        <begin position="1"/>
        <end position="365"/>
    </location>
</feature>
<dbReference type="CDD" id="cd00833">
    <property type="entry name" value="PKS"/>
    <property type="match status" value="1"/>
</dbReference>
<accession>A0A9N9R8Z9</accession>
<dbReference type="SUPFAM" id="SSF52151">
    <property type="entry name" value="FabD/lysophospholipase-like"/>
    <property type="match status" value="1"/>
</dbReference>
<dbReference type="PANTHER" id="PTHR43775">
    <property type="entry name" value="FATTY ACID SYNTHASE"/>
    <property type="match status" value="1"/>
</dbReference>
<dbReference type="EMBL" id="OU893334">
    <property type="protein sequence ID" value="CAG9791681.1"/>
    <property type="molecule type" value="Genomic_DNA"/>
</dbReference>
<dbReference type="Pfam" id="PF00698">
    <property type="entry name" value="Acyl_transf_1"/>
    <property type="match status" value="1"/>
</dbReference>
<dbReference type="InterPro" id="IPR016036">
    <property type="entry name" value="Malonyl_transacylase_ACP-bd"/>
</dbReference>
<dbReference type="Gene3D" id="3.40.47.10">
    <property type="match status" value="1"/>
</dbReference>
<dbReference type="InterPro" id="IPR014043">
    <property type="entry name" value="Acyl_transferase_dom"/>
</dbReference>
<dbReference type="Gene3D" id="3.30.70.3290">
    <property type="match status" value="1"/>
</dbReference>
<proteinExistence type="predicted"/>
<dbReference type="Gene3D" id="3.50.7.10">
    <property type="entry name" value="GroEL"/>
    <property type="match status" value="1"/>
</dbReference>
<dbReference type="AlphaFoldDB" id="A0A9N9R8Z9"/>
<dbReference type="InterPro" id="IPR016035">
    <property type="entry name" value="Acyl_Trfase/lysoPLipase"/>
</dbReference>
<dbReference type="InterPro" id="IPR020841">
    <property type="entry name" value="PKS_Beta-ketoAc_synthase_dom"/>
</dbReference>
<organism evidence="2 3">
    <name type="scientific">Diatraea saccharalis</name>
    <name type="common">sugarcane borer</name>
    <dbReference type="NCBI Taxonomy" id="40085"/>
    <lineage>
        <taxon>Eukaryota</taxon>
        <taxon>Metazoa</taxon>
        <taxon>Ecdysozoa</taxon>
        <taxon>Arthropoda</taxon>
        <taxon>Hexapoda</taxon>
        <taxon>Insecta</taxon>
        <taxon>Pterygota</taxon>
        <taxon>Neoptera</taxon>
        <taxon>Endopterygota</taxon>
        <taxon>Lepidoptera</taxon>
        <taxon>Glossata</taxon>
        <taxon>Ditrysia</taxon>
        <taxon>Pyraloidea</taxon>
        <taxon>Crambidae</taxon>
        <taxon>Crambinae</taxon>
        <taxon>Diatraea</taxon>
    </lineage>
</organism>
<dbReference type="InterPro" id="IPR002423">
    <property type="entry name" value="Cpn60/GroEL/TCP-1"/>
</dbReference>
<evidence type="ECO:0000313" key="2">
    <source>
        <dbReference type="EMBL" id="CAG9791681.1"/>
    </source>
</evidence>
<evidence type="ECO:0000259" key="1">
    <source>
        <dbReference type="PROSITE" id="PS52004"/>
    </source>
</evidence>
<dbReference type="Proteomes" id="UP001153714">
    <property type="component" value="Chromosome 3"/>
</dbReference>
<dbReference type="PROSITE" id="PS52004">
    <property type="entry name" value="KS3_2"/>
    <property type="match status" value="1"/>
</dbReference>
<protein>
    <recommendedName>
        <fullName evidence="1">Ketosynthase family 3 (KS3) domain-containing protein</fullName>
    </recommendedName>
</protein>
<dbReference type="InterPro" id="IPR050091">
    <property type="entry name" value="PKS_NRPS_Biosynth_Enz"/>
</dbReference>
<dbReference type="GO" id="GO:0005524">
    <property type="term" value="F:ATP binding"/>
    <property type="evidence" value="ECO:0007669"/>
    <property type="project" value="InterPro"/>
</dbReference>
<sequence length="906" mass="100695">MFANRISYWLNLKGPSMAIDEACCSSSAALTLAYQALTRGDCEAAIVGGANLILHPQTSIHTGRIIANCSDGKTKSFDDNADGCVKSEAIQVVFLQKAKDALRTYAEHIKNDYIQMNADHGFYRDPIVLNKFLKNFYDEVRISPEVVEYVEAMGSGWIFATAPTEKNIIDKTMSHPQMPKVLKDVKLAILTCPFEPPKPKTKHKLQVGSADEYRELRQYEHDKFLQMVRQVKEAGATLAICQWGFDDEANHLLLSSGLPAVRWVGGPEMELIAIATGGRIVPRVFSNIGYSEASSGLCSLIKVLLGYHTGFIPANLHCSSPRSDVPALHDGRMRVVTENEPFRRGYVAINNHSITGCTAHMLVGGRYKPKDNTRYKSSIPHIVTISARHESAVQKIFEALKSRPVDPEQLALFHNIHNTTISGHLARDTNAEQKTVTLTENCEYFDEARRPLWFVYSGMGSQWAGMGTQLMRIPIFAAAIYRCQRALEPKGIDLVHIITSIDKKIFDNILHSFVGIAAVQIGLTDVLRELGLVPNKIIGHSVGELGCAYADGCFTAEEMILSAYSRGLVSIQTPFIRGSMAAVGIGYQDIKDMLPPEIEVACHNSSESSTISGPADVMREFVASLSSKGIFAKEVPCSNIAYHSRYIAEAGPKLLKYLSEVIKAPKERSDRWLSTSVSRDKWDEPAAQTSSAEYHANNLLNPVLFEETSRLIPSNAVLVEIAPHGLLQAILKRSLPVSCKHIPLTRRGHPDNALMVLESIGKLFMEGYHPKVNVLYPKIEFPVSTETPMMSHLVEWAHNEKWPLPLYVAAHRKVAAAAKYVVCLHDPEHNYLSGHVVKGKTVYPFAAALVAVWDTVAMYTNKPKKELSVTFRDIQFFAQPVFNDNRPLMIHVAIHRGQGRFEQRRI</sequence>
<dbReference type="GO" id="GO:0004312">
    <property type="term" value="F:fatty acid synthase activity"/>
    <property type="evidence" value="ECO:0007669"/>
    <property type="project" value="TreeGrafter"/>
</dbReference>
<dbReference type="Pfam" id="PF00109">
    <property type="entry name" value="ketoacyl-synt"/>
    <property type="match status" value="1"/>
</dbReference>
<reference evidence="2" key="2">
    <citation type="submission" date="2022-10" db="EMBL/GenBank/DDBJ databases">
        <authorList>
            <consortium name="ENA_rothamsted_submissions"/>
            <consortium name="culmorum"/>
            <person name="King R."/>
        </authorList>
    </citation>
    <scope>NUCLEOTIDE SEQUENCE</scope>
</reference>
<dbReference type="SMART" id="SM00827">
    <property type="entry name" value="PKS_AT"/>
    <property type="match status" value="1"/>
</dbReference>
<dbReference type="SUPFAM" id="SSF55048">
    <property type="entry name" value="Probable ACP-binding domain of malonyl-CoA ACP transacylase"/>
    <property type="match status" value="1"/>
</dbReference>
<dbReference type="InterPro" id="IPR014030">
    <property type="entry name" value="Ketoacyl_synth_N"/>
</dbReference>
<dbReference type="SMART" id="SM00825">
    <property type="entry name" value="PKS_KS"/>
    <property type="match status" value="1"/>
</dbReference>
<name>A0A9N9R8Z9_9NEOP</name>
<dbReference type="GO" id="GO:0006633">
    <property type="term" value="P:fatty acid biosynthetic process"/>
    <property type="evidence" value="ECO:0007669"/>
    <property type="project" value="TreeGrafter"/>
</dbReference>
<dbReference type="Gene3D" id="3.40.366.10">
    <property type="entry name" value="Malonyl-Coenzyme A Acyl Carrier Protein, domain 2"/>
    <property type="match status" value="1"/>
</dbReference>
<dbReference type="Pfam" id="PF00118">
    <property type="entry name" value="Cpn60_TCP1"/>
    <property type="match status" value="1"/>
</dbReference>
<reference evidence="2" key="1">
    <citation type="submission" date="2021-12" db="EMBL/GenBank/DDBJ databases">
        <authorList>
            <person name="King R."/>
        </authorList>
    </citation>
    <scope>NUCLEOTIDE SEQUENCE</scope>
</reference>
<keyword evidence="3" id="KW-1185">Reference proteome</keyword>
<dbReference type="Pfam" id="PF16197">
    <property type="entry name" value="KAsynt_C_assoc"/>
    <property type="match status" value="1"/>
</dbReference>